<evidence type="ECO:0000313" key="1">
    <source>
        <dbReference type="EMBL" id="MFC2252207.1"/>
    </source>
</evidence>
<sequence length="302" mass="33962">MPRITVLYLWRRVNDLRYAHAFFRSIRRFPAGAEYDFVFAVKGYAIGDRLPHQPDLAALPCLSAKVMHFADDHTPISIYRAVSRACDTEFILVFNSWSRVLAANWLAHYVGVFDRNADCGLVGATGSHEAAWDQPFPNPAIRSNAFLVRTSLFSTFEFCDPRTILDDHLFEAGPNGMTRQVMARGLVPFVVDRFGTAWPPGGWMQSRTFRAGEQGGLLVADNRTSQYACGSPRKRARLIMRAWGNDGVASKSSFPRRAAAWLWWHYPRGPLDMIGDGLAALDQLLRRMTGRPANPGRKVFPN</sequence>
<organism evidence="1 2">
    <name type="scientific">Labrys neptuniae</name>
    <dbReference type="NCBI Taxonomy" id="376174"/>
    <lineage>
        <taxon>Bacteria</taxon>
        <taxon>Pseudomonadati</taxon>
        <taxon>Pseudomonadota</taxon>
        <taxon>Alphaproteobacteria</taxon>
        <taxon>Hyphomicrobiales</taxon>
        <taxon>Xanthobacteraceae</taxon>
        <taxon>Labrys</taxon>
    </lineage>
</organism>
<evidence type="ECO:0000313" key="2">
    <source>
        <dbReference type="Proteomes" id="UP001595190"/>
    </source>
</evidence>
<comment type="caution">
    <text evidence="1">The sequence shown here is derived from an EMBL/GenBank/DDBJ whole genome shotgun (WGS) entry which is preliminary data.</text>
</comment>
<dbReference type="EMBL" id="JBHGPK010000010">
    <property type="protein sequence ID" value="MFC2252207.1"/>
    <property type="molecule type" value="Genomic_DNA"/>
</dbReference>
<gene>
    <name evidence="1" type="ORF">ACETRX_21400</name>
</gene>
<dbReference type="RefSeq" id="WP_394312797.1">
    <property type="nucleotide sequence ID" value="NZ_JBHGPK010000010.1"/>
</dbReference>
<accession>A0ABV6ZJ54</accession>
<name>A0ABV6ZJ54_9HYPH</name>
<dbReference type="Proteomes" id="UP001595190">
    <property type="component" value="Unassembled WGS sequence"/>
</dbReference>
<protein>
    <submittedName>
        <fullName evidence="1">Uncharacterized protein</fullName>
    </submittedName>
</protein>
<reference evidence="1 2" key="1">
    <citation type="submission" date="2024-09" db="EMBL/GenBank/DDBJ databases">
        <title>Description of Labrys sedimenti sp. nov., isolated from a diclofenac-degrading enrichment culture, and genome-based reclassification of Labrys portucalensis as a later heterotypic synonym of Labrys neptuniae.</title>
        <authorList>
            <person name="Tancsics A."/>
            <person name="Csepanyi A."/>
        </authorList>
    </citation>
    <scope>NUCLEOTIDE SEQUENCE [LARGE SCALE GENOMIC DNA]</scope>
    <source>
        <strain evidence="1 2">LMG 23412</strain>
    </source>
</reference>
<proteinExistence type="predicted"/>